<dbReference type="EC" id="2.7.2.3" evidence="2 9"/>
<gene>
    <name evidence="10" type="ORF">A2228_02780</name>
</gene>
<keyword evidence="6 8" id="KW-0067">ATP-binding</keyword>
<feature type="binding site" evidence="7">
    <location>
        <position position="109"/>
    </location>
    <ligand>
        <name>(2R)-3-phosphoglycerate</name>
        <dbReference type="ChEBI" id="CHEBI:58272"/>
    </ligand>
</feature>
<keyword evidence="3 9" id="KW-0808">Transferase</keyword>
<accession>A0A1F5F421</accession>
<dbReference type="SUPFAM" id="SSF53748">
    <property type="entry name" value="Phosphoglycerate kinase"/>
    <property type="match status" value="1"/>
</dbReference>
<dbReference type="Proteomes" id="UP000176191">
    <property type="component" value="Unassembled WGS sequence"/>
</dbReference>
<feature type="binding site" evidence="8">
    <location>
        <begin position="296"/>
        <end position="299"/>
    </location>
    <ligand>
        <name>ATP</name>
        <dbReference type="ChEBI" id="CHEBI:30616"/>
    </ligand>
</feature>
<dbReference type="GO" id="GO:0005524">
    <property type="term" value="F:ATP binding"/>
    <property type="evidence" value="ECO:0007669"/>
    <property type="project" value="UniProtKB-KW"/>
</dbReference>
<dbReference type="InterPro" id="IPR015824">
    <property type="entry name" value="Phosphoglycerate_kinase_N"/>
</dbReference>
<reference evidence="10 11" key="1">
    <citation type="journal article" date="2016" name="Nat. Commun.">
        <title>Thousands of microbial genomes shed light on interconnected biogeochemical processes in an aquifer system.</title>
        <authorList>
            <person name="Anantharaman K."/>
            <person name="Brown C.T."/>
            <person name="Hug L.A."/>
            <person name="Sharon I."/>
            <person name="Castelle C.J."/>
            <person name="Probst A.J."/>
            <person name="Thomas B.C."/>
            <person name="Singh A."/>
            <person name="Wilkins M.J."/>
            <person name="Karaoz U."/>
            <person name="Brodie E.L."/>
            <person name="Williams K.H."/>
            <person name="Hubbard S.S."/>
            <person name="Banfield J.F."/>
        </authorList>
    </citation>
    <scope>NUCLEOTIDE SEQUENCE [LARGE SCALE GENOMIC DNA]</scope>
</reference>
<evidence type="ECO:0000256" key="6">
    <source>
        <dbReference type="ARBA" id="ARBA00022840"/>
    </source>
</evidence>
<evidence type="ECO:0000256" key="8">
    <source>
        <dbReference type="PIRSR" id="PIRSR000724-2"/>
    </source>
</evidence>
<dbReference type="Pfam" id="PF00162">
    <property type="entry name" value="PGK"/>
    <property type="match status" value="2"/>
</dbReference>
<comment type="catalytic activity">
    <reaction evidence="1 9">
        <text>(2R)-3-phosphoglycerate + ATP = (2R)-3-phospho-glyceroyl phosphate + ADP</text>
        <dbReference type="Rhea" id="RHEA:14801"/>
        <dbReference type="ChEBI" id="CHEBI:30616"/>
        <dbReference type="ChEBI" id="CHEBI:57604"/>
        <dbReference type="ChEBI" id="CHEBI:58272"/>
        <dbReference type="ChEBI" id="CHEBI:456216"/>
        <dbReference type="EC" id="2.7.2.3"/>
    </reaction>
</comment>
<dbReference type="GO" id="GO:0006096">
    <property type="term" value="P:glycolytic process"/>
    <property type="evidence" value="ECO:0007669"/>
    <property type="project" value="InterPro"/>
</dbReference>
<dbReference type="GO" id="GO:0043531">
    <property type="term" value="F:ADP binding"/>
    <property type="evidence" value="ECO:0007669"/>
    <property type="project" value="TreeGrafter"/>
</dbReference>
<feature type="binding site" evidence="8">
    <location>
        <position position="269"/>
    </location>
    <ligand>
        <name>ATP</name>
        <dbReference type="ChEBI" id="CHEBI:30616"/>
    </ligand>
</feature>
<evidence type="ECO:0000256" key="3">
    <source>
        <dbReference type="ARBA" id="ARBA00022679"/>
    </source>
</evidence>
<evidence type="ECO:0000256" key="9">
    <source>
        <dbReference type="RuleBase" id="RU000532"/>
    </source>
</evidence>
<sequence>MASQLRTVKQARVAGKRVIVRVDWNVTIGKALQIVDDTRIARTLPTIKWLLAQKAAQVILVSHLGKAEEKRSLKQIGEYASGLVGSEIVLFDHLTRVPEERVVMLENVRWFQGEIANSDDFAKELATMGDIYVNEAFGESHRMVASIVGIPKYLPSYAGLWLADEVATIIGVREKPERPYVVVMGGAKVEDKIKLIEVLSHQADIILLGGKLANEWVLGKKTVTGKAKVLVPVEGSNLLDIGRATQKIYTEEIVKAKTVVWNGPMGMVEEPIYREGTEAIFEAIAANVGAYTLVGGGDTLAMIGKEEHLARIDHVSTGGGAMLALLEKGSLPGVEVLKS</sequence>
<evidence type="ECO:0000256" key="7">
    <source>
        <dbReference type="PIRSR" id="PIRSR000724-1"/>
    </source>
</evidence>
<feature type="binding site" evidence="7">
    <location>
        <begin position="23"/>
        <end position="25"/>
    </location>
    <ligand>
        <name>substrate</name>
    </ligand>
</feature>
<keyword evidence="5 9" id="KW-0418">Kinase</keyword>
<organism evidence="10 11">
    <name type="scientific">Candidatus Collierbacteria bacterium RIFOXYA2_FULL_46_10</name>
    <dbReference type="NCBI Taxonomy" id="1817726"/>
    <lineage>
        <taxon>Bacteria</taxon>
        <taxon>Candidatus Collieribacteriota</taxon>
    </lineage>
</organism>
<dbReference type="AlphaFoldDB" id="A0A1F5F421"/>
<evidence type="ECO:0000256" key="1">
    <source>
        <dbReference type="ARBA" id="ARBA00000642"/>
    </source>
</evidence>
<evidence type="ECO:0000256" key="2">
    <source>
        <dbReference type="ARBA" id="ARBA00013061"/>
    </source>
</evidence>
<dbReference type="InterPro" id="IPR036043">
    <property type="entry name" value="Phosphoglycerate_kinase_sf"/>
</dbReference>
<evidence type="ECO:0000256" key="5">
    <source>
        <dbReference type="ARBA" id="ARBA00022777"/>
    </source>
</evidence>
<feature type="binding site" evidence="7">
    <location>
        <begin position="63"/>
        <end position="66"/>
    </location>
    <ligand>
        <name>substrate</name>
    </ligand>
</feature>
<dbReference type="GO" id="GO:0004618">
    <property type="term" value="F:phosphoglycerate kinase activity"/>
    <property type="evidence" value="ECO:0007669"/>
    <property type="project" value="UniProtKB-EC"/>
</dbReference>
<evidence type="ECO:0000256" key="4">
    <source>
        <dbReference type="ARBA" id="ARBA00022741"/>
    </source>
</evidence>
<dbReference type="PIRSF" id="PIRSF000724">
    <property type="entry name" value="Pgk"/>
    <property type="match status" value="1"/>
</dbReference>
<feature type="binding site" evidence="8">
    <location>
        <position position="192"/>
    </location>
    <ligand>
        <name>ATP</name>
        <dbReference type="ChEBI" id="CHEBI:30616"/>
    </ligand>
</feature>
<dbReference type="EMBL" id="MFAK01000036">
    <property type="protein sequence ID" value="OGD74411.1"/>
    <property type="molecule type" value="Genomic_DNA"/>
</dbReference>
<evidence type="ECO:0000313" key="10">
    <source>
        <dbReference type="EMBL" id="OGD74411.1"/>
    </source>
</evidence>
<dbReference type="PANTHER" id="PTHR11406:SF23">
    <property type="entry name" value="PHOSPHOGLYCERATE KINASE 1, CHLOROPLASTIC-RELATED"/>
    <property type="match status" value="1"/>
</dbReference>
<dbReference type="GO" id="GO:0006094">
    <property type="term" value="P:gluconeogenesis"/>
    <property type="evidence" value="ECO:0007669"/>
    <property type="project" value="TreeGrafter"/>
</dbReference>
<protein>
    <recommendedName>
        <fullName evidence="2 9">Phosphoglycerate kinase</fullName>
        <ecNumber evidence="2 9">2.7.2.3</ecNumber>
    </recommendedName>
</protein>
<dbReference type="Gene3D" id="3.40.50.1260">
    <property type="entry name" value="Phosphoglycerate kinase, N-terminal domain"/>
    <property type="match status" value="3"/>
</dbReference>
<feature type="binding site" evidence="7">
    <location>
        <position position="142"/>
    </location>
    <ligand>
        <name>(2R)-3-phosphoglycerate</name>
        <dbReference type="ChEBI" id="CHEBI:58272"/>
    </ligand>
</feature>
<dbReference type="PANTHER" id="PTHR11406">
    <property type="entry name" value="PHOSPHOGLYCERATE KINASE"/>
    <property type="match status" value="1"/>
</dbReference>
<keyword evidence="4" id="KW-0547">Nucleotide-binding</keyword>
<dbReference type="GO" id="GO:0005829">
    <property type="term" value="C:cytosol"/>
    <property type="evidence" value="ECO:0007669"/>
    <property type="project" value="TreeGrafter"/>
</dbReference>
<comment type="similarity">
    <text evidence="9">Belongs to the phosphoglycerate kinase family.</text>
</comment>
<dbReference type="PRINTS" id="PR00477">
    <property type="entry name" value="PHGLYCKINASE"/>
</dbReference>
<name>A0A1F5F421_9BACT</name>
<feature type="binding site" evidence="7">
    <location>
        <position position="39"/>
    </location>
    <ligand>
        <name>(2R)-3-phosphoglycerate</name>
        <dbReference type="ChEBI" id="CHEBI:58272"/>
    </ligand>
</feature>
<comment type="caution">
    <text evidence="10">The sequence shown here is derived from an EMBL/GenBank/DDBJ whole genome shotgun (WGS) entry which is preliminary data.</text>
</comment>
<evidence type="ECO:0000313" key="11">
    <source>
        <dbReference type="Proteomes" id="UP000176191"/>
    </source>
</evidence>
<dbReference type="InterPro" id="IPR001576">
    <property type="entry name" value="Phosphoglycerate_kinase"/>
</dbReference>
<proteinExistence type="inferred from homology"/>